<dbReference type="InterPro" id="IPR036388">
    <property type="entry name" value="WH-like_DNA-bd_sf"/>
</dbReference>
<dbReference type="Gene3D" id="3.30.420.10">
    <property type="entry name" value="Ribonuclease H-like superfamily/Ribonuclease H"/>
    <property type="match status" value="1"/>
</dbReference>
<dbReference type="Pfam" id="PF01498">
    <property type="entry name" value="HTH_Tnp_Tc3_2"/>
    <property type="match status" value="1"/>
</dbReference>
<dbReference type="AlphaFoldDB" id="A0A9D4PVW4"/>
<comment type="subcellular location">
    <subcellularLocation>
        <location evidence="1">Nucleus</location>
    </subcellularLocation>
</comment>
<dbReference type="GO" id="GO:0006313">
    <property type="term" value="P:DNA transposition"/>
    <property type="evidence" value="ECO:0007669"/>
    <property type="project" value="InterPro"/>
</dbReference>
<dbReference type="InterPro" id="IPR036397">
    <property type="entry name" value="RNaseH_sf"/>
</dbReference>
<feature type="domain" description="Transposase Tc1-like" evidence="2">
    <location>
        <begin position="70"/>
        <end position="131"/>
    </location>
</feature>
<dbReference type="EMBL" id="JABSTV010001250">
    <property type="protein sequence ID" value="KAH7956117.1"/>
    <property type="molecule type" value="Genomic_DNA"/>
</dbReference>
<keyword evidence="4" id="KW-1185">Reference proteome</keyword>
<reference evidence="3" key="2">
    <citation type="submission" date="2021-09" db="EMBL/GenBank/DDBJ databases">
        <authorList>
            <person name="Jia N."/>
            <person name="Wang J."/>
            <person name="Shi W."/>
            <person name="Du L."/>
            <person name="Sun Y."/>
            <person name="Zhan W."/>
            <person name="Jiang J."/>
            <person name="Wang Q."/>
            <person name="Zhang B."/>
            <person name="Ji P."/>
            <person name="Sakyi L.B."/>
            <person name="Cui X."/>
            <person name="Yuan T."/>
            <person name="Jiang B."/>
            <person name="Yang W."/>
            <person name="Lam T.T.-Y."/>
            <person name="Chang Q."/>
            <person name="Ding S."/>
            <person name="Wang X."/>
            <person name="Zhu J."/>
            <person name="Ruan X."/>
            <person name="Zhao L."/>
            <person name="Wei J."/>
            <person name="Que T."/>
            <person name="Du C."/>
            <person name="Cheng J."/>
            <person name="Dai P."/>
            <person name="Han X."/>
            <person name="Huang E."/>
            <person name="Gao Y."/>
            <person name="Liu J."/>
            <person name="Shao H."/>
            <person name="Ye R."/>
            <person name="Li L."/>
            <person name="Wei W."/>
            <person name="Wang X."/>
            <person name="Wang C."/>
            <person name="Huo Q."/>
            <person name="Li W."/>
            <person name="Guo W."/>
            <person name="Chen H."/>
            <person name="Chen S."/>
            <person name="Zhou L."/>
            <person name="Zhou L."/>
            <person name="Ni X."/>
            <person name="Tian J."/>
            <person name="Zhou Y."/>
            <person name="Sheng Y."/>
            <person name="Liu T."/>
            <person name="Pan Y."/>
            <person name="Xia L."/>
            <person name="Li J."/>
            <person name="Zhao F."/>
            <person name="Cao W."/>
        </authorList>
    </citation>
    <scope>NUCLEOTIDE SEQUENCE</scope>
    <source>
        <strain evidence="3">Rsan-2018</strain>
        <tissue evidence="3">Larvae</tissue>
    </source>
</reference>
<dbReference type="Gene3D" id="1.10.10.10">
    <property type="entry name" value="Winged helix-like DNA-binding domain superfamily/Winged helix DNA-binding domain"/>
    <property type="match status" value="1"/>
</dbReference>
<comment type="caution">
    <text evidence="3">The sequence shown here is derived from an EMBL/GenBank/DDBJ whole genome shotgun (WGS) entry which is preliminary data.</text>
</comment>
<dbReference type="PANTHER" id="PTHR46068:SF1">
    <property type="entry name" value="TRANSPOSASE IS30-LIKE HTH DOMAIN-CONTAINING PROTEIN"/>
    <property type="match status" value="1"/>
</dbReference>
<accession>A0A9D4PVW4</accession>
<reference evidence="3" key="1">
    <citation type="journal article" date="2020" name="Cell">
        <title>Large-Scale Comparative Analyses of Tick Genomes Elucidate Their Genetic Diversity and Vector Capacities.</title>
        <authorList>
            <consortium name="Tick Genome and Microbiome Consortium (TIGMIC)"/>
            <person name="Jia N."/>
            <person name="Wang J."/>
            <person name="Shi W."/>
            <person name="Du L."/>
            <person name="Sun Y."/>
            <person name="Zhan W."/>
            <person name="Jiang J.F."/>
            <person name="Wang Q."/>
            <person name="Zhang B."/>
            <person name="Ji P."/>
            <person name="Bell-Sakyi L."/>
            <person name="Cui X.M."/>
            <person name="Yuan T.T."/>
            <person name="Jiang B.G."/>
            <person name="Yang W.F."/>
            <person name="Lam T.T."/>
            <person name="Chang Q.C."/>
            <person name="Ding S.J."/>
            <person name="Wang X.J."/>
            <person name="Zhu J.G."/>
            <person name="Ruan X.D."/>
            <person name="Zhao L."/>
            <person name="Wei J.T."/>
            <person name="Ye R.Z."/>
            <person name="Que T.C."/>
            <person name="Du C.H."/>
            <person name="Zhou Y.H."/>
            <person name="Cheng J.X."/>
            <person name="Dai P.F."/>
            <person name="Guo W.B."/>
            <person name="Han X.H."/>
            <person name="Huang E.J."/>
            <person name="Li L.F."/>
            <person name="Wei W."/>
            <person name="Gao Y.C."/>
            <person name="Liu J.Z."/>
            <person name="Shao H.Z."/>
            <person name="Wang X."/>
            <person name="Wang C.C."/>
            <person name="Yang T.C."/>
            <person name="Huo Q.B."/>
            <person name="Li W."/>
            <person name="Chen H.Y."/>
            <person name="Chen S.E."/>
            <person name="Zhou L.G."/>
            <person name="Ni X.B."/>
            <person name="Tian J.H."/>
            <person name="Sheng Y."/>
            <person name="Liu T."/>
            <person name="Pan Y.S."/>
            <person name="Xia L.Y."/>
            <person name="Li J."/>
            <person name="Zhao F."/>
            <person name="Cao W.C."/>
        </authorList>
    </citation>
    <scope>NUCLEOTIDE SEQUENCE</scope>
    <source>
        <strain evidence="3">Rsan-2018</strain>
    </source>
</reference>
<evidence type="ECO:0000313" key="4">
    <source>
        <dbReference type="Proteomes" id="UP000821837"/>
    </source>
</evidence>
<dbReference type="InterPro" id="IPR002492">
    <property type="entry name" value="Transposase_Tc1-like"/>
</dbReference>
<protein>
    <recommendedName>
        <fullName evidence="2">Transposase Tc1-like domain-containing protein</fullName>
    </recommendedName>
</protein>
<dbReference type="PANTHER" id="PTHR46068">
    <property type="entry name" value="PROTEIN CBG27172"/>
    <property type="match status" value="1"/>
</dbReference>
<name>A0A9D4PVW4_RHISA</name>
<dbReference type="InterPro" id="IPR009057">
    <property type="entry name" value="Homeodomain-like_sf"/>
</dbReference>
<dbReference type="GO" id="GO:0005634">
    <property type="term" value="C:nucleus"/>
    <property type="evidence" value="ECO:0007669"/>
    <property type="project" value="UniProtKB-SubCell"/>
</dbReference>
<evidence type="ECO:0000313" key="3">
    <source>
        <dbReference type="EMBL" id="KAH7956117.1"/>
    </source>
</evidence>
<dbReference type="Proteomes" id="UP000821837">
    <property type="component" value="Unassembled WGS sequence"/>
</dbReference>
<proteinExistence type="predicted"/>
<dbReference type="GO" id="GO:0003677">
    <property type="term" value="F:DNA binding"/>
    <property type="evidence" value="ECO:0007669"/>
    <property type="project" value="InterPro"/>
</dbReference>
<dbReference type="SUPFAM" id="SSF46689">
    <property type="entry name" value="Homeodomain-like"/>
    <property type="match status" value="1"/>
</dbReference>
<organism evidence="3 4">
    <name type="scientific">Rhipicephalus sanguineus</name>
    <name type="common">Brown dog tick</name>
    <name type="synonym">Ixodes sanguineus</name>
    <dbReference type="NCBI Taxonomy" id="34632"/>
    <lineage>
        <taxon>Eukaryota</taxon>
        <taxon>Metazoa</taxon>
        <taxon>Ecdysozoa</taxon>
        <taxon>Arthropoda</taxon>
        <taxon>Chelicerata</taxon>
        <taxon>Arachnida</taxon>
        <taxon>Acari</taxon>
        <taxon>Parasitiformes</taxon>
        <taxon>Ixodida</taxon>
        <taxon>Ixodoidea</taxon>
        <taxon>Ixodidae</taxon>
        <taxon>Rhipicephalinae</taxon>
        <taxon>Rhipicephalus</taxon>
        <taxon>Rhipicephalus</taxon>
    </lineage>
</organism>
<sequence>MPPRVPADEKRRIVDLSIPGLSQRVICRLLGRSRTAVNHVIQTYRETGRIAESERSGRCRCTEDEVDILIVATVVADPHISAKGIRDALQLDVSISTIRRRLVEAGLKNCVAAQKPHITERQRTQRLQFALSVQTWSSPDWNEVVFSDESTFSSRWDQKRRILAAIHAENLCQRTMHRERLGRHEPTRTWSTGAHRWEVDGIKWPPVGADLNPIEIVWGLIKRQLAARNLGRATKDTLWTAVREEWEALRARPEIVAALYESMPRRVAQVIAADGHLTKY</sequence>
<dbReference type="GO" id="GO:0015074">
    <property type="term" value="P:DNA integration"/>
    <property type="evidence" value="ECO:0007669"/>
    <property type="project" value="InterPro"/>
</dbReference>
<evidence type="ECO:0000259" key="2">
    <source>
        <dbReference type="Pfam" id="PF01498"/>
    </source>
</evidence>
<gene>
    <name evidence="3" type="ORF">HPB52_006132</name>
</gene>
<evidence type="ECO:0000256" key="1">
    <source>
        <dbReference type="ARBA" id="ARBA00004123"/>
    </source>
</evidence>